<dbReference type="InterPro" id="IPR036388">
    <property type="entry name" value="WH-like_DNA-bd_sf"/>
</dbReference>
<evidence type="ECO:0000313" key="6">
    <source>
        <dbReference type="Proteomes" id="UP000481964"/>
    </source>
</evidence>
<keyword evidence="3" id="KW-0804">Transcription</keyword>
<dbReference type="RefSeq" id="WP_154300325.1">
    <property type="nucleotide sequence ID" value="NZ_WKRD01000001.1"/>
</dbReference>
<sequence length="122" mass="13767">MFTIDVMSRVPVYEQLIKQVEDQVLKGIMKEGDKMPSVRSLSMELSTNPNTIQKAYMELDRRGILVSVPGKGSFISVEALKIVGNQSKEKLSDLKEIVRKLAYAGVSKSEITDMIEEVYKRI</sequence>
<dbReference type="Gene3D" id="1.10.10.10">
    <property type="entry name" value="Winged helix-like DNA-binding domain superfamily/Winged helix DNA-binding domain"/>
    <property type="match status" value="1"/>
</dbReference>
<dbReference type="Pfam" id="PF00392">
    <property type="entry name" value="GntR"/>
    <property type="match status" value="1"/>
</dbReference>
<dbReference type="SUPFAM" id="SSF46785">
    <property type="entry name" value="Winged helix' DNA-binding domain"/>
    <property type="match status" value="1"/>
</dbReference>
<evidence type="ECO:0000259" key="4">
    <source>
        <dbReference type="SMART" id="SM00345"/>
    </source>
</evidence>
<evidence type="ECO:0000256" key="2">
    <source>
        <dbReference type="ARBA" id="ARBA00023125"/>
    </source>
</evidence>
<dbReference type="EMBL" id="WKRD01000001">
    <property type="protein sequence ID" value="MSC56113.1"/>
    <property type="molecule type" value="Genomic_DNA"/>
</dbReference>
<accession>A0A7C9L7Y8</accession>
<dbReference type="CDD" id="cd07377">
    <property type="entry name" value="WHTH_GntR"/>
    <property type="match status" value="1"/>
</dbReference>
<dbReference type="SMART" id="SM00345">
    <property type="entry name" value="HTH_GNTR"/>
    <property type="match status" value="1"/>
</dbReference>
<organism evidence="5 6">
    <name type="scientific">Lachnospira eligens</name>
    <dbReference type="NCBI Taxonomy" id="39485"/>
    <lineage>
        <taxon>Bacteria</taxon>
        <taxon>Bacillati</taxon>
        <taxon>Bacillota</taxon>
        <taxon>Clostridia</taxon>
        <taxon>Lachnospirales</taxon>
        <taxon>Lachnospiraceae</taxon>
        <taxon>Lachnospira</taxon>
    </lineage>
</organism>
<evidence type="ECO:0000256" key="3">
    <source>
        <dbReference type="ARBA" id="ARBA00023163"/>
    </source>
</evidence>
<evidence type="ECO:0000313" key="5">
    <source>
        <dbReference type="EMBL" id="MSC56113.1"/>
    </source>
</evidence>
<feature type="domain" description="HTH gntR-type" evidence="4">
    <location>
        <begin position="16"/>
        <end position="75"/>
    </location>
</feature>
<keyword evidence="1" id="KW-0805">Transcription regulation</keyword>
<dbReference type="AlphaFoldDB" id="A0A7C9L7Y8"/>
<proteinExistence type="predicted"/>
<dbReference type="PANTHER" id="PTHR38445">
    <property type="entry name" value="HTH-TYPE TRANSCRIPTIONAL REPRESSOR YTRA"/>
    <property type="match status" value="1"/>
</dbReference>
<dbReference type="InterPro" id="IPR000524">
    <property type="entry name" value="Tscrpt_reg_HTH_GntR"/>
</dbReference>
<gene>
    <name evidence="5" type="ORF">GKE48_01390</name>
</gene>
<evidence type="ECO:0000256" key="1">
    <source>
        <dbReference type="ARBA" id="ARBA00023015"/>
    </source>
</evidence>
<dbReference type="GO" id="GO:0003677">
    <property type="term" value="F:DNA binding"/>
    <property type="evidence" value="ECO:0007669"/>
    <property type="project" value="UniProtKB-KW"/>
</dbReference>
<name>A0A7C9L7Y8_9FIRM</name>
<keyword evidence="2" id="KW-0238">DNA-binding</keyword>
<protein>
    <submittedName>
        <fullName evidence="5">GntR family transcriptional regulator</fullName>
    </submittedName>
</protein>
<dbReference type="Proteomes" id="UP000481964">
    <property type="component" value="Unassembled WGS sequence"/>
</dbReference>
<dbReference type="InterPro" id="IPR036390">
    <property type="entry name" value="WH_DNA-bd_sf"/>
</dbReference>
<reference evidence="5 6" key="1">
    <citation type="journal article" date="2019" name="Nat. Med.">
        <title>A library of human gut bacterial isolates paired with longitudinal multiomics data enables mechanistic microbiome research.</title>
        <authorList>
            <person name="Poyet M."/>
            <person name="Groussin M."/>
            <person name="Gibbons S.M."/>
            <person name="Avila-Pacheco J."/>
            <person name="Jiang X."/>
            <person name="Kearney S.M."/>
            <person name="Perrotta A.R."/>
            <person name="Berdy B."/>
            <person name="Zhao S."/>
            <person name="Lieberman T.D."/>
            <person name="Swanson P.K."/>
            <person name="Smith M."/>
            <person name="Roesemann S."/>
            <person name="Alexander J.E."/>
            <person name="Rich S.A."/>
            <person name="Livny J."/>
            <person name="Vlamakis H."/>
            <person name="Clish C."/>
            <person name="Bullock K."/>
            <person name="Deik A."/>
            <person name="Scott J."/>
            <person name="Pierce K.A."/>
            <person name="Xavier R.J."/>
            <person name="Alm E.J."/>
        </authorList>
    </citation>
    <scope>NUCLEOTIDE SEQUENCE [LARGE SCALE GENOMIC DNA]</scope>
    <source>
        <strain evidence="5 6">BIOML-A1</strain>
    </source>
</reference>
<comment type="caution">
    <text evidence="5">The sequence shown here is derived from an EMBL/GenBank/DDBJ whole genome shotgun (WGS) entry which is preliminary data.</text>
</comment>
<dbReference type="PANTHER" id="PTHR38445:SF9">
    <property type="entry name" value="HTH-TYPE TRANSCRIPTIONAL REPRESSOR YTRA"/>
    <property type="match status" value="1"/>
</dbReference>
<dbReference type="GO" id="GO:0003700">
    <property type="term" value="F:DNA-binding transcription factor activity"/>
    <property type="evidence" value="ECO:0007669"/>
    <property type="project" value="InterPro"/>
</dbReference>